<dbReference type="KEGG" id="psl:Psta_3613"/>
<feature type="domain" description="Phosphoribosyltransferase" evidence="12">
    <location>
        <begin position="38"/>
        <end position="154"/>
    </location>
</feature>
<dbReference type="GO" id="GO:0016208">
    <property type="term" value="F:AMP binding"/>
    <property type="evidence" value="ECO:0007669"/>
    <property type="project" value="TreeGrafter"/>
</dbReference>
<comment type="catalytic activity">
    <reaction evidence="1 11">
        <text>AMP + diphosphate = 5-phospho-alpha-D-ribose 1-diphosphate + adenine</text>
        <dbReference type="Rhea" id="RHEA:16609"/>
        <dbReference type="ChEBI" id="CHEBI:16708"/>
        <dbReference type="ChEBI" id="CHEBI:33019"/>
        <dbReference type="ChEBI" id="CHEBI:58017"/>
        <dbReference type="ChEBI" id="CHEBI:456215"/>
        <dbReference type="EC" id="2.4.2.7"/>
    </reaction>
</comment>
<keyword evidence="14" id="KW-1185">Reference proteome</keyword>
<evidence type="ECO:0000256" key="4">
    <source>
        <dbReference type="ARBA" id="ARBA00004659"/>
    </source>
</evidence>
<accession>D2QZ82</accession>
<dbReference type="InterPro" id="IPR005764">
    <property type="entry name" value="Ade_phspho_trans"/>
</dbReference>
<comment type="pathway">
    <text evidence="4 11">Purine metabolism; AMP biosynthesis via salvage pathway; AMP from adenine: step 1/1.</text>
</comment>
<evidence type="ECO:0000256" key="2">
    <source>
        <dbReference type="ARBA" id="ARBA00003968"/>
    </source>
</evidence>
<dbReference type="InterPro" id="IPR050054">
    <property type="entry name" value="UPRTase/APRTase"/>
</dbReference>
<dbReference type="HOGENOM" id="CLU_063339_3_0_0"/>
<dbReference type="NCBIfam" id="TIGR01090">
    <property type="entry name" value="apt"/>
    <property type="match status" value="1"/>
</dbReference>
<dbReference type="GO" id="GO:0006168">
    <property type="term" value="P:adenine salvage"/>
    <property type="evidence" value="ECO:0007669"/>
    <property type="project" value="InterPro"/>
</dbReference>
<dbReference type="InterPro" id="IPR000836">
    <property type="entry name" value="PRTase_dom"/>
</dbReference>
<evidence type="ECO:0000256" key="5">
    <source>
        <dbReference type="ARBA" id="ARBA00008391"/>
    </source>
</evidence>
<evidence type="ECO:0000256" key="10">
    <source>
        <dbReference type="ARBA" id="ARBA00022726"/>
    </source>
</evidence>
<dbReference type="Proteomes" id="UP000001887">
    <property type="component" value="Chromosome"/>
</dbReference>
<comment type="subunit">
    <text evidence="11">Homodimer.</text>
</comment>
<keyword evidence="10 11" id="KW-0660">Purine salvage</keyword>
<dbReference type="EMBL" id="CP001848">
    <property type="protein sequence ID" value="ADB18274.1"/>
    <property type="molecule type" value="Genomic_DNA"/>
</dbReference>
<dbReference type="CDD" id="cd06223">
    <property type="entry name" value="PRTases_typeI"/>
    <property type="match status" value="1"/>
</dbReference>
<evidence type="ECO:0000259" key="12">
    <source>
        <dbReference type="Pfam" id="PF00156"/>
    </source>
</evidence>
<proteinExistence type="inferred from homology"/>
<dbReference type="PANTHER" id="PTHR32315">
    <property type="entry name" value="ADENINE PHOSPHORIBOSYLTRANSFERASE"/>
    <property type="match status" value="1"/>
</dbReference>
<keyword evidence="7 11" id="KW-0963">Cytoplasm</keyword>
<evidence type="ECO:0000313" key="14">
    <source>
        <dbReference type="Proteomes" id="UP000001887"/>
    </source>
</evidence>
<evidence type="ECO:0000256" key="11">
    <source>
        <dbReference type="HAMAP-Rule" id="MF_00004"/>
    </source>
</evidence>
<dbReference type="UniPathway" id="UPA00588">
    <property type="reaction ID" value="UER00646"/>
</dbReference>
<dbReference type="PANTHER" id="PTHR32315:SF3">
    <property type="entry name" value="ADENINE PHOSPHORIBOSYLTRANSFERASE"/>
    <property type="match status" value="1"/>
</dbReference>
<evidence type="ECO:0000256" key="6">
    <source>
        <dbReference type="ARBA" id="ARBA00011893"/>
    </source>
</evidence>
<comment type="similarity">
    <text evidence="5 11">Belongs to the purine/pyrimidine phosphoribosyltransferase family.</text>
</comment>
<dbReference type="GO" id="GO:0006166">
    <property type="term" value="P:purine ribonucleoside salvage"/>
    <property type="evidence" value="ECO:0007669"/>
    <property type="project" value="UniProtKB-UniRule"/>
</dbReference>
<dbReference type="HAMAP" id="MF_00004">
    <property type="entry name" value="Aden_phosphoribosyltr"/>
    <property type="match status" value="1"/>
</dbReference>
<dbReference type="SUPFAM" id="SSF53271">
    <property type="entry name" value="PRTase-like"/>
    <property type="match status" value="1"/>
</dbReference>
<comment type="subcellular location">
    <subcellularLocation>
        <location evidence="3 11">Cytoplasm</location>
    </subcellularLocation>
</comment>
<dbReference type="Pfam" id="PF00156">
    <property type="entry name" value="Pribosyltran"/>
    <property type="match status" value="1"/>
</dbReference>
<evidence type="ECO:0000256" key="1">
    <source>
        <dbReference type="ARBA" id="ARBA00000868"/>
    </source>
</evidence>
<reference evidence="13 14" key="1">
    <citation type="journal article" date="2009" name="Stand. Genomic Sci.">
        <title>Complete genome sequence of Pirellula staleyi type strain (ATCC 27377).</title>
        <authorList>
            <person name="Clum A."/>
            <person name="Tindall B.J."/>
            <person name="Sikorski J."/>
            <person name="Ivanova N."/>
            <person name="Mavrommatis K."/>
            <person name="Lucas S."/>
            <person name="Glavina del Rio T."/>
            <person name="Nolan M."/>
            <person name="Chen F."/>
            <person name="Tice H."/>
            <person name="Pitluck S."/>
            <person name="Cheng J.F."/>
            <person name="Chertkov O."/>
            <person name="Brettin T."/>
            <person name="Han C."/>
            <person name="Detter J.C."/>
            <person name="Kuske C."/>
            <person name="Bruce D."/>
            <person name="Goodwin L."/>
            <person name="Ovchinikova G."/>
            <person name="Pati A."/>
            <person name="Mikhailova N."/>
            <person name="Chen A."/>
            <person name="Palaniappan K."/>
            <person name="Land M."/>
            <person name="Hauser L."/>
            <person name="Chang Y.J."/>
            <person name="Jeffries C.D."/>
            <person name="Chain P."/>
            <person name="Rohde M."/>
            <person name="Goker M."/>
            <person name="Bristow J."/>
            <person name="Eisen J.A."/>
            <person name="Markowitz V."/>
            <person name="Hugenholtz P."/>
            <person name="Kyrpides N.C."/>
            <person name="Klenk H.P."/>
            <person name="Lapidus A."/>
        </authorList>
    </citation>
    <scope>NUCLEOTIDE SEQUENCE [LARGE SCALE GENOMIC DNA]</scope>
    <source>
        <strain evidence="14">ATCC 27377 / DSM 6068 / ICPB 4128</strain>
    </source>
</reference>
<keyword evidence="8 11" id="KW-0328">Glycosyltransferase</keyword>
<keyword evidence="9 11" id="KW-0808">Transferase</keyword>
<dbReference type="eggNOG" id="COG0503">
    <property type="taxonomic scope" value="Bacteria"/>
</dbReference>
<dbReference type="InterPro" id="IPR029057">
    <property type="entry name" value="PRTase-like"/>
</dbReference>
<dbReference type="GO" id="GO:0002055">
    <property type="term" value="F:adenine binding"/>
    <property type="evidence" value="ECO:0007669"/>
    <property type="project" value="TreeGrafter"/>
</dbReference>
<dbReference type="FunFam" id="3.40.50.2020:FF:000021">
    <property type="entry name" value="Adenine phosphoribosyltransferase"/>
    <property type="match status" value="1"/>
</dbReference>
<dbReference type="EC" id="2.4.2.7" evidence="6 11"/>
<dbReference type="AlphaFoldDB" id="D2QZ82"/>
<sequence>MTDGSALDLKSFIRDIPDFPKPGILFRDITPLLASPPAFKESIRRLCEPFADSKVDAIVAAEARGFIFAAPMAVQLGAAFVPVRKPGKLPFDTHSFHYELEYGSDTLEIHVDGLKSGQRVLVVDDLLATGGTVGACCRLIERTGATVVGCAFAIELVALGGVKTLAPYSSFSLLKY</sequence>
<dbReference type="GO" id="GO:0005737">
    <property type="term" value="C:cytoplasm"/>
    <property type="evidence" value="ECO:0007669"/>
    <property type="project" value="UniProtKB-SubCell"/>
</dbReference>
<dbReference type="NCBIfam" id="NF002634">
    <property type="entry name" value="PRK02304.1-3"/>
    <property type="match status" value="1"/>
</dbReference>
<dbReference type="STRING" id="530564.Psta_3613"/>
<dbReference type="GO" id="GO:0003999">
    <property type="term" value="F:adenine phosphoribosyltransferase activity"/>
    <property type="evidence" value="ECO:0007669"/>
    <property type="project" value="UniProtKB-UniRule"/>
</dbReference>
<gene>
    <name evidence="11" type="primary">apt</name>
    <name evidence="13" type="ordered locus">Psta_3613</name>
</gene>
<dbReference type="OrthoDB" id="9803963at2"/>
<comment type="function">
    <text evidence="2 11">Catalyzes a salvage reaction resulting in the formation of AMP, that is energically less costly than de novo synthesis.</text>
</comment>
<dbReference type="GO" id="GO:0044209">
    <property type="term" value="P:AMP salvage"/>
    <property type="evidence" value="ECO:0007669"/>
    <property type="project" value="UniProtKB-UniRule"/>
</dbReference>
<name>D2QZ82_PIRSD</name>
<evidence type="ECO:0000313" key="13">
    <source>
        <dbReference type="EMBL" id="ADB18274.1"/>
    </source>
</evidence>
<evidence type="ECO:0000256" key="3">
    <source>
        <dbReference type="ARBA" id="ARBA00004496"/>
    </source>
</evidence>
<dbReference type="NCBIfam" id="NF002636">
    <property type="entry name" value="PRK02304.1-5"/>
    <property type="match status" value="1"/>
</dbReference>
<organism evidence="13 14">
    <name type="scientific">Pirellula staleyi (strain ATCC 27377 / DSM 6068 / ICPB 4128)</name>
    <name type="common">Pirella staleyi</name>
    <dbReference type="NCBI Taxonomy" id="530564"/>
    <lineage>
        <taxon>Bacteria</taxon>
        <taxon>Pseudomonadati</taxon>
        <taxon>Planctomycetota</taxon>
        <taxon>Planctomycetia</taxon>
        <taxon>Pirellulales</taxon>
        <taxon>Pirellulaceae</taxon>
        <taxon>Pirellula</taxon>
    </lineage>
</organism>
<evidence type="ECO:0000256" key="8">
    <source>
        <dbReference type="ARBA" id="ARBA00022676"/>
    </source>
</evidence>
<protein>
    <recommendedName>
        <fullName evidence="6 11">Adenine phosphoribosyltransferase</fullName>
        <shortName evidence="11">APRT</shortName>
        <ecNumber evidence="6 11">2.4.2.7</ecNumber>
    </recommendedName>
</protein>
<evidence type="ECO:0000256" key="7">
    <source>
        <dbReference type="ARBA" id="ARBA00022490"/>
    </source>
</evidence>
<evidence type="ECO:0000256" key="9">
    <source>
        <dbReference type="ARBA" id="ARBA00022679"/>
    </source>
</evidence>
<dbReference type="Gene3D" id="3.40.50.2020">
    <property type="match status" value="1"/>
</dbReference>